<protein>
    <submittedName>
        <fullName evidence="1">Uncharacterized protein</fullName>
    </submittedName>
</protein>
<keyword evidence="2" id="KW-1185">Reference proteome</keyword>
<proteinExistence type="predicted"/>
<accession>A0A7Z7LET9</accession>
<sequence>MTISSRHPDALLVRMTVFAKNGTDVRSPSVSIFAQGRLFLPVMPDPDPASRSYAQRTTNNGS</sequence>
<dbReference type="Proteomes" id="UP000250796">
    <property type="component" value="Chromosome MESINF"/>
</dbReference>
<gene>
    <name evidence="1" type="ORF">MESINF_0938</name>
</gene>
<name>A0A7Z7LET9_9BACT</name>
<dbReference type="KEGG" id="minf:MESINF_0938"/>
<dbReference type="AlphaFoldDB" id="A0A7Z7LET9"/>
<reference evidence="1 2" key="1">
    <citation type="submission" date="2017-01" db="EMBL/GenBank/DDBJ databases">
        <authorList>
            <person name="Erauso G."/>
        </authorList>
    </citation>
    <scope>NUCLEOTIDE SEQUENCE [LARGE SCALE GENOMIC DNA]</scope>
    <source>
        <strain evidence="1">MESINF1</strain>
    </source>
</reference>
<evidence type="ECO:0000313" key="2">
    <source>
        <dbReference type="Proteomes" id="UP000250796"/>
    </source>
</evidence>
<dbReference type="EMBL" id="LS974202">
    <property type="protein sequence ID" value="SSC12387.1"/>
    <property type="molecule type" value="Genomic_DNA"/>
</dbReference>
<organism evidence="1 2">
    <name type="scientific">Mesotoga infera</name>
    <dbReference type="NCBI Taxonomy" id="1236046"/>
    <lineage>
        <taxon>Bacteria</taxon>
        <taxon>Thermotogati</taxon>
        <taxon>Thermotogota</taxon>
        <taxon>Thermotogae</taxon>
        <taxon>Kosmotogales</taxon>
        <taxon>Kosmotogaceae</taxon>
        <taxon>Mesotoga</taxon>
    </lineage>
</organism>
<evidence type="ECO:0000313" key="1">
    <source>
        <dbReference type="EMBL" id="SSC12387.1"/>
    </source>
</evidence>